<comment type="caution">
    <text evidence="3">The sequence shown here is derived from an EMBL/GenBank/DDBJ whole genome shotgun (WGS) entry which is preliminary data.</text>
</comment>
<evidence type="ECO:0000256" key="2">
    <source>
        <dbReference type="SAM" id="MobiDB-lite"/>
    </source>
</evidence>
<organism evidence="3 4">
    <name type="scientific">Actinophytocola oryzae</name>
    <dbReference type="NCBI Taxonomy" id="502181"/>
    <lineage>
        <taxon>Bacteria</taxon>
        <taxon>Bacillati</taxon>
        <taxon>Actinomycetota</taxon>
        <taxon>Actinomycetes</taxon>
        <taxon>Pseudonocardiales</taxon>
        <taxon>Pseudonocardiaceae</taxon>
    </lineage>
</organism>
<name>A0A4R7V3W0_9PSEU</name>
<dbReference type="SUPFAM" id="SSF140453">
    <property type="entry name" value="EsxAB dimer-like"/>
    <property type="match status" value="1"/>
</dbReference>
<evidence type="ECO:0000256" key="1">
    <source>
        <dbReference type="RuleBase" id="RU362001"/>
    </source>
</evidence>
<evidence type="ECO:0000313" key="4">
    <source>
        <dbReference type="Proteomes" id="UP000294927"/>
    </source>
</evidence>
<sequence length="95" mass="10428">MITYDYPAIDEAIDMMTKKATEIANQTDQQQQQVKAIMGNWTGTTADAYNKLCDDLEADLRANVEILNNLKTTFGQGADEMKHQDAKGGQNVAGS</sequence>
<protein>
    <recommendedName>
        <fullName evidence="1">ESAT-6-like protein</fullName>
    </recommendedName>
</protein>
<dbReference type="InterPro" id="IPR036689">
    <property type="entry name" value="ESAT-6-like_sf"/>
</dbReference>
<comment type="similarity">
    <text evidence="1">Belongs to the WXG100 family.</text>
</comment>
<dbReference type="Proteomes" id="UP000294927">
    <property type="component" value="Unassembled WGS sequence"/>
</dbReference>
<dbReference type="InterPro" id="IPR010310">
    <property type="entry name" value="T7SS_ESAT-6-like"/>
</dbReference>
<dbReference type="AlphaFoldDB" id="A0A4R7V3W0"/>
<gene>
    <name evidence="3" type="ORF">CLV71_11836</name>
</gene>
<dbReference type="Pfam" id="PF06013">
    <property type="entry name" value="WXG100"/>
    <property type="match status" value="1"/>
</dbReference>
<dbReference type="NCBIfam" id="TIGR03930">
    <property type="entry name" value="WXG100_ESAT6"/>
    <property type="match status" value="1"/>
</dbReference>
<dbReference type="OrthoDB" id="3627595at2"/>
<dbReference type="Gene3D" id="1.10.287.1060">
    <property type="entry name" value="ESAT-6-like"/>
    <property type="match status" value="1"/>
</dbReference>
<evidence type="ECO:0000313" key="3">
    <source>
        <dbReference type="EMBL" id="TDV42166.1"/>
    </source>
</evidence>
<dbReference type="EMBL" id="SOCP01000018">
    <property type="protein sequence ID" value="TDV42166.1"/>
    <property type="molecule type" value="Genomic_DNA"/>
</dbReference>
<dbReference type="RefSeq" id="WP_133907373.1">
    <property type="nucleotide sequence ID" value="NZ_SOCP01000018.1"/>
</dbReference>
<accession>A0A4R7V3W0</accession>
<proteinExistence type="inferred from homology"/>
<keyword evidence="4" id="KW-1185">Reference proteome</keyword>
<feature type="region of interest" description="Disordered" evidence="2">
    <location>
        <begin position="75"/>
        <end position="95"/>
    </location>
</feature>
<reference evidence="3 4" key="1">
    <citation type="submission" date="2019-03" db="EMBL/GenBank/DDBJ databases">
        <title>Genomic Encyclopedia of Archaeal and Bacterial Type Strains, Phase II (KMG-II): from individual species to whole genera.</title>
        <authorList>
            <person name="Goeker M."/>
        </authorList>
    </citation>
    <scope>NUCLEOTIDE SEQUENCE [LARGE SCALE GENOMIC DNA]</scope>
    <source>
        <strain evidence="3 4">DSM 45499</strain>
    </source>
</reference>